<accession>A0AAX4KDG4</accession>
<feature type="compositionally biased region" description="Polar residues" evidence="1">
    <location>
        <begin position="33"/>
        <end position="43"/>
    </location>
</feature>
<protein>
    <submittedName>
        <fullName evidence="2">Uncharacterized protein</fullName>
    </submittedName>
</protein>
<dbReference type="Proteomes" id="UP001358614">
    <property type="component" value="Chromosome 1"/>
</dbReference>
<dbReference type="GeneID" id="91100915"/>
<feature type="compositionally biased region" description="Polar residues" evidence="1">
    <location>
        <begin position="84"/>
        <end position="101"/>
    </location>
</feature>
<evidence type="ECO:0000256" key="1">
    <source>
        <dbReference type="SAM" id="MobiDB-lite"/>
    </source>
</evidence>
<feature type="compositionally biased region" description="Polar residues" evidence="1">
    <location>
        <begin position="7"/>
        <end position="19"/>
    </location>
</feature>
<name>A0AAX4KDG4_9TREE</name>
<feature type="region of interest" description="Disordered" evidence="1">
    <location>
        <begin position="1"/>
        <end position="142"/>
    </location>
</feature>
<keyword evidence="3" id="KW-1185">Reference proteome</keyword>
<sequence length="142" mass="15762">MADRDSSANNSRYSRSTKGIPQFGSFGPLPAGQRTTVSSNPQRVTEETLTEYMDKQSKDYSRTQPDIDALRASYSSRDEGTSMEHPSSPGTETQRLMSFDTSLEYHDAYRKHRDNAPSGVDLTTAGGGPFIDPPSYDQQKKE</sequence>
<evidence type="ECO:0000313" key="2">
    <source>
        <dbReference type="EMBL" id="WWD04048.1"/>
    </source>
</evidence>
<dbReference type="RefSeq" id="XP_066082015.1">
    <property type="nucleotide sequence ID" value="XM_066225918.1"/>
</dbReference>
<dbReference type="EMBL" id="CP144089">
    <property type="protein sequence ID" value="WWD04048.1"/>
    <property type="molecule type" value="Genomic_DNA"/>
</dbReference>
<dbReference type="AlphaFoldDB" id="A0AAX4KDG4"/>
<gene>
    <name evidence="2" type="ORF">V865_002111</name>
</gene>
<organism evidence="2 3">
    <name type="scientific">Kwoniella europaea PYCC6329</name>
    <dbReference type="NCBI Taxonomy" id="1423913"/>
    <lineage>
        <taxon>Eukaryota</taxon>
        <taxon>Fungi</taxon>
        <taxon>Dikarya</taxon>
        <taxon>Basidiomycota</taxon>
        <taxon>Agaricomycotina</taxon>
        <taxon>Tremellomycetes</taxon>
        <taxon>Tremellales</taxon>
        <taxon>Cryptococcaceae</taxon>
        <taxon>Kwoniella</taxon>
    </lineage>
</organism>
<dbReference type="KEGG" id="ker:91100915"/>
<proteinExistence type="predicted"/>
<reference evidence="2 3" key="1">
    <citation type="submission" date="2024-01" db="EMBL/GenBank/DDBJ databases">
        <title>Comparative genomics of Cryptococcus and Kwoniella reveals pathogenesis evolution and contrasting modes of karyotype evolution via chromosome fusion or intercentromeric recombination.</title>
        <authorList>
            <person name="Coelho M.A."/>
            <person name="David-Palma M."/>
            <person name="Shea T."/>
            <person name="Bowers K."/>
            <person name="McGinley-Smith S."/>
            <person name="Mohammad A.W."/>
            <person name="Gnirke A."/>
            <person name="Yurkov A.M."/>
            <person name="Nowrousian M."/>
            <person name="Sun S."/>
            <person name="Cuomo C.A."/>
            <person name="Heitman J."/>
        </authorList>
    </citation>
    <scope>NUCLEOTIDE SEQUENCE [LARGE SCALE GENOMIC DNA]</scope>
    <source>
        <strain evidence="2 3">PYCC6329</strain>
    </source>
</reference>
<evidence type="ECO:0000313" key="3">
    <source>
        <dbReference type="Proteomes" id="UP001358614"/>
    </source>
</evidence>
<feature type="compositionally biased region" description="Basic and acidic residues" evidence="1">
    <location>
        <begin position="52"/>
        <end position="61"/>
    </location>
</feature>